<dbReference type="EMBL" id="JBHMBK010000012">
    <property type="protein sequence ID" value="MFB9686018.1"/>
    <property type="molecule type" value="Genomic_DNA"/>
</dbReference>
<reference evidence="3 4" key="1">
    <citation type="submission" date="2024-09" db="EMBL/GenBank/DDBJ databases">
        <authorList>
            <person name="Sun Q."/>
            <person name="Mori K."/>
        </authorList>
    </citation>
    <scope>NUCLEOTIDE SEQUENCE [LARGE SCALE GENOMIC DNA]</scope>
    <source>
        <strain evidence="3 4">JCM 13852</strain>
    </source>
</reference>
<evidence type="ECO:0000313" key="3">
    <source>
        <dbReference type="EMBL" id="MFB9686018.1"/>
    </source>
</evidence>
<organism evidence="3 4">
    <name type="scientific">Amycolatopsis plumensis</name>
    <dbReference type="NCBI Taxonomy" id="236508"/>
    <lineage>
        <taxon>Bacteria</taxon>
        <taxon>Bacillati</taxon>
        <taxon>Actinomycetota</taxon>
        <taxon>Actinomycetes</taxon>
        <taxon>Pseudonocardiales</taxon>
        <taxon>Pseudonocardiaceae</taxon>
        <taxon>Amycolatopsis</taxon>
    </lineage>
</organism>
<feature type="compositionally biased region" description="Polar residues" evidence="1">
    <location>
        <begin position="83"/>
        <end position="95"/>
    </location>
</feature>
<proteinExistence type="predicted"/>
<dbReference type="Proteomes" id="UP001589535">
    <property type="component" value="Unassembled WGS sequence"/>
</dbReference>
<evidence type="ECO:0000256" key="2">
    <source>
        <dbReference type="SAM" id="Phobius"/>
    </source>
</evidence>
<gene>
    <name evidence="3" type="ORF">ACFFTO_17625</name>
</gene>
<feature type="transmembrane region" description="Helical" evidence="2">
    <location>
        <begin position="112"/>
        <end position="133"/>
    </location>
</feature>
<comment type="caution">
    <text evidence="3">The sequence shown here is derived from an EMBL/GenBank/DDBJ whole genome shotgun (WGS) entry which is preliminary data.</text>
</comment>
<feature type="region of interest" description="Disordered" evidence="1">
    <location>
        <begin position="83"/>
        <end position="105"/>
    </location>
</feature>
<name>A0ABV5U3Q0_9PSEU</name>
<evidence type="ECO:0000256" key="1">
    <source>
        <dbReference type="SAM" id="MobiDB-lite"/>
    </source>
</evidence>
<keyword evidence="2" id="KW-0812">Transmembrane</keyword>
<keyword evidence="2" id="KW-1133">Transmembrane helix</keyword>
<accession>A0ABV5U3Q0</accession>
<keyword evidence="2" id="KW-0472">Membrane</keyword>
<keyword evidence="4" id="KW-1185">Reference proteome</keyword>
<evidence type="ECO:0000313" key="4">
    <source>
        <dbReference type="Proteomes" id="UP001589535"/>
    </source>
</evidence>
<dbReference type="RefSeq" id="WP_378194510.1">
    <property type="nucleotide sequence ID" value="NZ_JBHMBK010000012.1"/>
</dbReference>
<sequence length="273" mass="29048">MDNGPASQNPDSPASFCSDFAAELRRRRVSVRRAAELSHWGKSTISLACSGHKLPKRDLVEDVLRSLGVDDELEGWLTRYDQLSSSENGNNQRSPDASAAGTAPRRRVSRKALGAAAGAAAVIAGGIWLWLALDDSPNGSDENHSLEDSAAALRGQPHSTVIVQNMYASGPSGLYEDRSPSYLSSRPVARCANIGCKLPDTEMSTGAAITAICHIQGELLTNADISSPGIKTNPNASASALWYEIIWPDGRRGYISEVYLAPAYRGGLALPPC</sequence>
<dbReference type="Pfam" id="PF13560">
    <property type="entry name" value="HTH_31"/>
    <property type="match status" value="1"/>
</dbReference>
<protein>
    <submittedName>
        <fullName evidence="3">Helix-turn-helix domain-containing protein</fullName>
    </submittedName>
</protein>